<dbReference type="OrthoDB" id="9806639at2"/>
<dbReference type="EMBL" id="VOIR01000016">
    <property type="protein sequence ID" value="KAA6431346.1"/>
    <property type="molecule type" value="Genomic_DNA"/>
</dbReference>
<evidence type="ECO:0000259" key="2">
    <source>
        <dbReference type="Pfam" id="PF18181"/>
    </source>
</evidence>
<feature type="transmembrane region" description="Helical" evidence="1">
    <location>
        <begin position="44"/>
        <end position="63"/>
    </location>
</feature>
<feature type="transmembrane region" description="Helical" evidence="1">
    <location>
        <begin position="69"/>
        <end position="87"/>
    </location>
</feature>
<sequence>MHAMSSHNNSRGPGSITLPVIHDAASEASGRGQTAYVRLSASRLVALLIATLAAALGIAIGSFDISGLVVLLAFVVAALAELALIRFQPERDWYAGRAVAESTKTLAWRFAVQGEPFGPTLTEQEAEALLRTRVSEVLQRGKDRINVGPGDAVLTESMLDLRRSSFSERRDAYLEQRTEEQRAWYSSNARKNEVRATAWRYALLLGELLAIVAAALSLGRDEPFDFAGIVAAFVAGGAAWLAIKQHSQLTSAYRVAAGELAVQADVLRGVSAKDWPQAVADAEEAISREHTMWLATRGEEPLPPPHIGRA</sequence>
<dbReference type="NCBIfam" id="NF033610">
    <property type="entry name" value="SLATT_3"/>
    <property type="match status" value="1"/>
</dbReference>
<comment type="caution">
    <text evidence="4">The sequence shown here is derived from an EMBL/GenBank/DDBJ whole genome shotgun (WGS) entry which is preliminary data.</text>
</comment>
<proteinExistence type="predicted"/>
<reference evidence="4 5" key="1">
    <citation type="submission" date="2019-08" db="EMBL/GenBank/DDBJ databases">
        <title>Agrococcus lahaulensis sp. nov., isolated from a cold desert of the Indian Himalayas.</title>
        <authorList>
            <person name="Qu J.H."/>
        </authorList>
    </citation>
    <scope>NUCLEOTIDE SEQUENCE [LARGE SCALE GENOMIC DNA]</scope>
    <source>
        <strain evidence="4 5">NS18</strain>
    </source>
</reference>
<evidence type="ECO:0000259" key="3">
    <source>
        <dbReference type="Pfam" id="PF18184"/>
    </source>
</evidence>
<dbReference type="RefSeq" id="WP_146357627.1">
    <property type="nucleotide sequence ID" value="NZ_VOIR01000016.1"/>
</dbReference>
<dbReference type="InterPro" id="IPR040884">
    <property type="entry name" value="SLATT_1"/>
</dbReference>
<keyword evidence="1" id="KW-1133">Transmembrane helix</keyword>
<keyword evidence="1" id="KW-0472">Membrane</keyword>
<feature type="transmembrane region" description="Helical" evidence="1">
    <location>
        <begin position="224"/>
        <end position="243"/>
    </location>
</feature>
<dbReference type="NCBIfam" id="NF033634">
    <property type="entry name" value="SLATT_1"/>
    <property type="match status" value="1"/>
</dbReference>
<keyword evidence="5" id="KW-1185">Reference proteome</keyword>
<keyword evidence="1" id="KW-0812">Transmembrane</keyword>
<dbReference type="Pfam" id="PF18181">
    <property type="entry name" value="SLATT_1"/>
    <property type="match status" value="1"/>
</dbReference>
<gene>
    <name evidence="4" type="ORF">FQ330_11335</name>
</gene>
<dbReference type="Pfam" id="PF18184">
    <property type="entry name" value="SLATT_3"/>
    <property type="match status" value="1"/>
</dbReference>
<dbReference type="Proteomes" id="UP000323221">
    <property type="component" value="Unassembled WGS sequence"/>
</dbReference>
<evidence type="ECO:0000256" key="1">
    <source>
        <dbReference type="SAM" id="Phobius"/>
    </source>
</evidence>
<evidence type="ECO:0000313" key="5">
    <source>
        <dbReference type="Proteomes" id="UP000323221"/>
    </source>
</evidence>
<evidence type="ECO:0000313" key="4">
    <source>
        <dbReference type="EMBL" id="KAA6431346.1"/>
    </source>
</evidence>
<dbReference type="AlphaFoldDB" id="A0A5M8Q901"/>
<accession>A0A5M8Q901</accession>
<feature type="domain" description="SMODS and SLOG-associating 2TM effector" evidence="3">
    <location>
        <begin position="19"/>
        <end position="170"/>
    </location>
</feature>
<dbReference type="InterPro" id="IPR041116">
    <property type="entry name" value="SLATT_3"/>
</dbReference>
<organism evidence="4 5">
    <name type="scientific">Agrococcus sediminis</name>
    <dbReference type="NCBI Taxonomy" id="2599924"/>
    <lineage>
        <taxon>Bacteria</taxon>
        <taxon>Bacillati</taxon>
        <taxon>Actinomycetota</taxon>
        <taxon>Actinomycetes</taxon>
        <taxon>Micrococcales</taxon>
        <taxon>Microbacteriaceae</taxon>
        <taxon>Agrococcus</taxon>
    </lineage>
</organism>
<feature type="domain" description="SMODS and SLOG-associating 2TM effector" evidence="2">
    <location>
        <begin position="173"/>
        <end position="293"/>
    </location>
</feature>
<protein>
    <submittedName>
        <fullName evidence="4">DUF4231 domain-containing protein</fullName>
    </submittedName>
</protein>
<feature type="transmembrane region" description="Helical" evidence="1">
    <location>
        <begin position="198"/>
        <end position="218"/>
    </location>
</feature>
<name>A0A5M8Q901_9MICO</name>